<dbReference type="Gene3D" id="1.20.1720.10">
    <property type="entry name" value="Multidrug resistance protein D"/>
    <property type="match status" value="1"/>
</dbReference>
<dbReference type="AlphaFoldDB" id="A0A4Y3RPJ8"/>
<dbReference type="EMBL" id="BJMN01000031">
    <property type="protein sequence ID" value="GEB59254.1"/>
    <property type="molecule type" value="Genomic_DNA"/>
</dbReference>
<keyword evidence="11" id="KW-1185">Reference proteome</keyword>
<feature type="transmembrane region" description="Helical" evidence="8">
    <location>
        <begin position="305"/>
        <end position="322"/>
    </location>
</feature>
<dbReference type="GO" id="GO:0022857">
    <property type="term" value="F:transmembrane transporter activity"/>
    <property type="evidence" value="ECO:0007669"/>
    <property type="project" value="InterPro"/>
</dbReference>
<dbReference type="Proteomes" id="UP000315226">
    <property type="component" value="Unassembled WGS sequence"/>
</dbReference>
<feature type="compositionally biased region" description="Low complexity" evidence="7">
    <location>
        <begin position="8"/>
        <end position="19"/>
    </location>
</feature>
<feature type="transmembrane region" description="Helical" evidence="8">
    <location>
        <begin position="161"/>
        <end position="180"/>
    </location>
</feature>
<feature type="transmembrane region" description="Helical" evidence="8">
    <location>
        <begin position="137"/>
        <end position="154"/>
    </location>
</feature>
<evidence type="ECO:0000256" key="4">
    <source>
        <dbReference type="ARBA" id="ARBA00022989"/>
    </source>
</evidence>
<evidence type="ECO:0000256" key="1">
    <source>
        <dbReference type="ARBA" id="ARBA00004651"/>
    </source>
</evidence>
<feature type="transmembrane region" description="Helical" evidence="8">
    <location>
        <begin position="474"/>
        <end position="492"/>
    </location>
</feature>
<feature type="transmembrane region" description="Helical" evidence="8">
    <location>
        <begin position="248"/>
        <end position="267"/>
    </location>
</feature>
<feature type="region of interest" description="Disordered" evidence="7">
    <location>
        <begin position="61"/>
        <end position="94"/>
    </location>
</feature>
<feature type="transmembrane region" description="Helical" evidence="8">
    <location>
        <begin position="220"/>
        <end position="242"/>
    </location>
</feature>
<sequence length="529" mass="52909">MARLNRETGGAAITATRRTGGAGATDGTGAADGTGDATVMARTSGHMAFGPLLYVRAGHQSGGMSSPELTAAPDVHRDTPTGARSPSPSPSPTPALAAATLGFALITLDTSVVNVALPAIGADLGTGMTGLQWVVDAYTLVFAALLLSSGALADRFGAGRAYGVGVVVFTLASVACGLAPGLPSLLAARAVQGAAAAVMLPASLALVREAYGDPGRRARAVSLWAAGGTVAVALGPVVGGALTTAWSWRGIFFVNVPLGLLALALLTRVARSVRRPAPLDLPGQLTAATAVGALTFAAIEGGTEAWWALGVAAVSLAAFLLIEARRRHPMVPLGMFRNTTVAVAVTAGAANSVAFYGMIFVFSLFFQQVLGLSALGAGLMFLPMTGLLAGVNLLSAKAAARYGARLPIVVGQTVAVAGLLGLLVVDADTSRVAQALLLVPLALGAGFSLPPLIASMMEAVPAERAGTAAGLLNAIRQTAGALAIAVFGSLAAQDTAGMASTLRSSLLISAGLLTLTALASLRLPGRRTR</sequence>
<evidence type="ECO:0000256" key="6">
    <source>
        <dbReference type="ARBA" id="ARBA00023251"/>
    </source>
</evidence>
<comment type="caution">
    <text evidence="10">The sequence shown here is derived from an EMBL/GenBank/DDBJ whole genome shotgun (WGS) entry which is preliminary data.</text>
</comment>
<keyword evidence="5 8" id="KW-0472">Membrane</keyword>
<feature type="transmembrane region" description="Helical" evidence="8">
    <location>
        <begin position="186"/>
        <end position="208"/>
    </location>
</feature>
<keyword evidence="2" id="KW-0813">Transport</keyword>
<dbReference type="InterPro" id="IPR020846">
    <property type="entry name" value="MFS_dom"/>
</dbReference>
<evidence type="ECO:0000256" key="2">
    <source>
        <dbReference type="ARBA" id="ARBA00022448"/>
    </source>
</evidence>
<name>A0A4Y3RPJ8_9ACTN</name>
<feature type="transmembrane region" description="Helical" evidence="8">
    <location>
        <begin position="504"/>
        <end position="523"/>
    </location>
</feature>
<dbReference type="CDD" id="cd17321">
    <property type="entry name" value="MFS_MMR_MDR_like"/>
    <property type="match status" value="1"/>
</dbReference>
<dbReference type="GO" id="GO:0046677">
    <property type="term" value="P:response to antibiotic"/>
    <property type="evidence" value="ECO:0007669"/>
    <property type="project" value="UniProtKB-KW"/>
</dbReference>
<gene>
    <name evidence="10" type="primary">mmr</name>
    <name evidence="10" type="ORF">SGA01_48590</name>
</gene>
<evidence type="ECO:0000256" key="5">
    <source>
        <dbReference type="ARBA" id="ARBA00023136"/>
    </source>
</evidence>
<keyword evidence="4 8" id="KW-1133">Transmembrane helix</keyword>
<feature type="transmembrane region" description="Helical" evidence="8">
    <location>
        <begin position="431"/>
        <end position="453"/>
    </location>
</feature>
<dbReference type="InterPro" id="IPR011701">
    <property type="entry name" value="MFS"/>
</dbReference>
<proteinExistence type="predicted"/>
<feature type="domain" description="Major facilitator superfamily (MFS) profile" evidence="9">
    <location>
        <begin position="95"/>
        <end position="528"/>
    </location>
</feature>
<evidence type="ECO:0000313" key="11">
    <source>
        <dbReference type="Proteomes" id="UP000315226"/>
    </source>
</evidence>
<evidence type="ECO:0000256" key="8">
    <source>
        <dbReference type="SAM" id="Phobius"/>
    </source>
</evidence>
<feature type="transmembrane region" description="Helical" evidence="8">
    <location>
        <begin position="406"/>
        <end position="425"/>
    </location>
</feature>
<dbReference type="Pfam" id="PF07690">
    <property type="entry name" value="MFS_1"/>
    <property type="match status" value="1"/>
</dbReference>
<feature type="transmembrane region" description="Helical" evidence="8">
    <location>
        <begin position="279"/>
        <end position="299"/>
    </location>
</feature>
<feature type="region of interest" description="Disordered" evidence="7">
    <location>
        <begin position="1"/>
        <end position="37"/>
    </location>
</feature>
<dbReference type="SUPFAM" id="SSF103473">
    <property type="entry name" value="MFS general substrate transporter"/>
    <property type="match status" value="1"/>
</dbReference>
<feature type="transmembrane region" description="Helical" evidence="8">
    <location>
        <begin position="372"/>
        <end position="394"/>
    </location>
</feature>
<comment type="subcellular location">
    <subcellularLocation>
        <location evidence="1">Cell membrane</location>
        <topology evidence="1">Multi-pass membrane protein</topology>
    </subcellularLocation>
</comment>
<dbReference type="InterPro" id="IPR036259">
    <property type="entry name" value="MFS_trans_sf"/>
</dbReference>
<keyword evidence="6" id="KW-0046">Antibiotic resistance</keyword>
<protein>
    <submittedName>
        <fullName evidence="10">MFS transporter</fullName>
    </submittedName>
</protein>
<dbReference type="PANTHER" id="PTHR42718">
    <property type="entry name" value="MAJOR FACILITATOR SUPERFAMILY MULTIDRUG TRANSPORTER MFSC"/>
    <property type="match status" value="1"/>
</dbReference>
<keyword evidence="3 8" id="KW-0812">Transmembrane</keyword>
<dbReference type="Gene3D" id="1.20.1250.20">
    <property type="entry name" value="MFS general substrate transporter like domains"/>
    <property type="match status" value="1"/>
</dbReference>
<organism evidence="10 11">
    <name type="scientific">Streptomyces gardneri</name>
    <dbReference type="NCBI Taxonomy" id="66892"/>
    <lineage>
        <taxon>Bacteria</taxon>
        <taxon>Bacillati</taxon>
        <taxon>Actinomycetota</taxon>
        <taxon>Actinomycetes</taxon>
        <taxon>Kitasatosporales</taxon>
        <taxon>Streptomycetaceae</taxon>
        <taxon>Streptomyces</taxon>
    </lineage>
</organism>
<evidence type="ECO:0000256" key="3">
    <source>
        <dbReference type="ARBA" id="ARBA00022692"/>
    </source>
</evidence>
<evidence type="ECO:0000313" key="10">
    <source>
        <dbReference type="EMBL" id="GEB59254.1"/>
    </source>
</evidence>
<reference evidence="10 11" key="1">
    <citation type="submission" date="2019-06" db="EMBL/GenBank/DDBJ databases">
        <title>Whole genome shotgun sequence of Streptomyces gardneri NBRC 12865.</title>
        <authorList>
            <person name="Hosoyama A."/>
            <person name="Uohara A."/>
            <person name="Ohji S."/>
            <person name="Ichikawa N."/>
        </authorList>
    </citation>
    <scope>NUCLEOTIDE SEQUENCE [LARGE SCALE GENOMIC DNA]</scope>
    <source>
        <strain evidence="10 11">NBRC 12865</strain>
    </source>
</reference>
<evidence type="ECO:0000259" key="9">
    <source>
        <dbReference type="PROSITE" id="PS50850"/>
    </source>
</evidence>
<dbReference type="PANTHER" id="PTHR42718:SF9">
    <property type="entry name" value="MAJOR FACILITATOR SUPERFAMILY MULTIDRUG TRANSPORTER MFSC"/>
    <property type="match status" value="1"/>
</dbReference>
<evidence type="ECO:0000256" key="7">
    <source>
        <dbReference type="SAM" id="MobiDB-lite"/>
    </source>
</evidence>
<feature type="compositionally biased region" description="Gly residues" evidence="7">
    <location>
        <begin position="20"/>
        <end position="32"/>
    </location>
</feature>
<accession>A0A4Y3RPJ8</accession>
<dbReference type="PROSITE" id="PS50850">
    <property type="entry name" value="MFS"/>
    <property type="match status" value="1"/>
</dbReference>
<feature type="transmembrane region" description="Helical" evidence="8">
    <location>
        <begin position="95"/>
        <end position="117"/>
    </location>
</feature>
<dbReference type="GO" id="GO:0005886">
    <property type="term" value="C:plasma membrane"/>
    <property type="evidence" value="ECO:0007669"/>
    <property type="project" value="UniProtKB-SubCell"/>
</dbReference>
<feature type="transmembrane region" description="Helical" evidence="8">
    <location>
        <begin position="343"/>
        <end position="366"/>
    </location>
</feature>